<keyword evidence="2" id="KW-0489">Methyltransferase</keyword>
<proteinExistence type="predicted"/>
<dbReference type="Proteomes" id="UP000823618">
    <property type="component" value="Unassembled WGS sequence"/>
</dbReference>
<reference evidence="2" key="2">
    <citation type="journal article" date="2021" name="PeerJ">
        <title>Extensive microbial diversity within the chicken gut microbiome revealed by metagenomics and culture.</title>
        <authorList>
            <person name="Gilroy R."/>
            <person name="Ravi A."/>
            <person name="Getino M."/>
            <person name="Pursley I."/>
            <person name="Horton D.L."/>
            <person name="Alikhan N.F."/>
            <person name="Baker D."/>
            <person name="Gharbi K."/>
            <person name="Hall N."/>
            <person name="Watson M."/>
            <person name="Adriaenssens E.M."/>
            <person name="Foster-Nyarko E."/>
            <person name="Jarju S."/>
            <person name="Secka A."/>
            <person name="Antonio M."/>
            <person name="Oren A."/>
            <person name="Chaudhuri R.R."/>
            <person name="La Ragione R."/>
            <person name="Hildebrand F."/>
            <person name="Pallen M.J."/>
        </authorList>
    </citation>
    <scope>NUCLEOTIDE SEQUENCE</scope>
    <source>
        <strain evidence="2">E3-2379</strain>
    </source>
</reference>
<organism evidence="2 3">
    <name type="scientific">Candidatus Scybalomonas excrementavium</name>
    <dbReference type="NCBI Taxonomy" id="2840943"/>
    <lineage>
        <taxon>Bacteria</taxon>
        <taxon>Bacillati</taxon>
        <taxon>Bacillota</taxon>
        <taxon>Clostridia</taxon>
        <taxon>Lachnospirales</taxon>
        <taxon>Lachnospiraceae</taxon>
        <taxon>Lachnospiraceae incertae sedis</taxon>
        <taxon>Candidatus Scybalomonas</taxon>
    </lineage>
</organism>
<dbReference type="GO" id="GO:0008168">
    <property type="term" value="F:methyltransferase activity"/>
    <property type="evidence" value="ECO:0007669"/>
    <property type="project" value="UniProtKB-KW"/>
</dbReference>
<dbReference type="AlphaFoldDB" id="A0A9D9I1W3"/>
<reference evidence="2" key="1">
    <citation type="submission" date="2020-10" db="EMBL/GenBank/DDBJ databases">
        <authorList>
            <person name="Gilroy R."/>
        </authorList>
    </citation>
    <scope>NUCLEOTIDE SEQUENCE</scope>
    <source>
        <strain evidence="2">E3-2379</strain>
    </source>
</reference>
<dbReference type="InterPro" id="IPR006342">
    <property type="entry name" value="FkbM_mtfrase"/>
</dbReference>
<comment type="caution">
    <text evidence="2">The sequence shown here is derived from an EMBL/GenBank/DDBJ whole genome shotgun (WGS) entry which is preliminary data.</text>
</comment>
<dbReference type="InterPro" id="IPR029063">
    <property type="entry name" value="SAM-dependent_MTases_sf"/>
</dbReference>
<dbReference type="GO" id="GO:0032259">
    <property type="term" value="P:methylation"/>
    <property type="evidence" value="ECO:0007669"/>
    <property type="project" value="UniProtKB-KW"/>
</dbReference>
<dbReference type="Gene3D" id="3.40.50.150">
    <property type="entry name" value="Vaccinia Virus protein VP39"/>
    <property type="match status" value="1"/>
</dbReference>
<accession>A0A9D9I1W3</accession>
<evidence type="ECO:0000313" key="2">
    <source>
        <dbReference type="EMBL" id="MBO8463618.1"/>
    </source>
</evidence>
<protein>
    <submittedName>
        <fullName evidence="2">FkbM family methyltransferase</fullName>
    </submittedName>
</protein>
<sequence length="246" mass="29115">MDKEMFIQLMSSYPTISKMLKSYRYEDILFKASELLQIEPHVLEQYPMGGYSKGKTSGAYRFVVFDLIKNIEHYDWLYERLEDDKSRLIFTSLIQYRLLPAKTFLERAYDEEYAQYFDKELIECDENEVFVDCGGFIGDTVQSYIEQGFQYKKIFVFEPEEENIEKCKETMQNKDNIELFPYGVGEKREELWLDGTGSSSSFLKKNVKREEKEGKRQIIVSLDEQLKEPVTWIKMDVEGFEIPALL</sequence>
<keyword evidence="2" id="KW-0808">Transferase</keyword>
<feature type="non-terminal residue" evidence="2">
    <location>
        <position position="246"/>
    </location>
</feature>
<name>A0A9D9I1W3_9FIRM</name>
<feature type="domain" description="Methyltransferase FkbM" evidence="1">
    <location>
        <begin position="132"/>
        <end position="245"/>
    </location>
</feature>
<evidence type="ECO:0000259" key="1">
    <source>
        <dbReference type="Pfam" id="PF05050"/>
    </source>
</evidence>
<dbReference type="EMBL" id="JADIML010000185">
    <property type="protein sequence ID" value="MBO8463618.1"/>
    <property type="molecule type" value="Genomic_DNA"/>
</dbReference>
<dbReference type="NCBIfam" id="TIGR01444">
    <property type="entry name" value="fkbM_fam"/>
    <property type="match status" value="1"/>
</dbReference>
<gene>
    <name evidence="2" type="ORF">IAC13_06785</name>
</gene>
<dbReference type="Pfam" id="PF05050">
    <property type="entry name" value="Methyltransf_21"/>
    <property type="match status" value="1"/>
</dbReference>
<evidence type="ECO:0000313" key="3">
    <source>
        <dbReference type="Proteomes" id="UP000823618"/>
    </source>
</evidence>
<dbReference type="SUPFAM" id="SSF53335">
    <property type="entry name" value="S-adenosyl-L-methionine-dependent methyltransferases"/>
    <property type="match status" value="1"/>
</dbReference>